<organism evidence="3 4">
    <name type="scientific">Shouchella miscanthi</name>
    <dbReference type="NCBI Taxonomy" id="2598861"/>
    <lineage>
        <taxon>Bacteria</taxon>
        <taxon>Bacillati</taxon>
        <taxon>Bacillota</taxon>
        <taxon>Bacilli</taxon>
        <taxon>Bacillales</taxon>
        <taxon>Bacillaceae</taxon>
        <taxon>Shouchella</taxon>
    </lineage>
</organism>
<keyword evidence="2" id="KW-1133">Transmembrane helix</keyword>
<name>A0ABU6NJR0_9BACI</name>
<sequence length="138" mass="16013">MELSLIISLLTPIVTFFGLTLGYVKFKKHLDAQALENNKKHKHELSVLESHYNSLLDQQLKQHNHQLEVLKTQAKFDMQKLEHELENKLKFVKEQESSKFAQNFLEQSMANNDTNLDNLMSQLTKLDTIAKKVGRFSS</sequence>
<evidence type="ECO:0000256" key="1">
    <source>
        <dbReference type="SAM" id="Coils"/>
    </source>
</evidence>
<evidence type="ECO:0000256" key="2">
    <source>
        <dbReference type="SAM" id="Phobius"/>
    </source>
</evidence>
<protein>
    <recommendedName>
        <fullName evidence="5">DUF2802 domain-containing protein</fullName>
    </recommendedName>
</protein>
<reference evidence="3 4" key="1">
    <citation type="submission" date="2023-03" db="EMBL/GenBank/DDBJ databases">
        <title>Bacillus Genome Sequencing.</title>
        <authorList>
            <person name="Dunlap C."/>
        </authorList>
    </citation>
    <scope>NUCLEOTIDE SEQUENCE [LARGE SCALE GENOMIC DNA]</scope>
    <source>
        <strain evidence="3 4">B-4107</strain>
    </source>
</reference>
<keyword evidence="2" id="KW-0812">Transmembrane</keyword>
<keyword evidence="1" id="KW-0175">Coiled coil</keyword>
<keyword evidence="2" id="KW-0472">Membrane</keyword>
<keyword evidence="4" id="KW-1185">Reference proteome</keyword>
<evidence type="ECO:0000313" key="4">
    <source>
        <dbReference type="Proteomes" id="UP001341820"/>
    </source>
</evidence>
<feature type="coiled-coil region" evidence="1">
    <location>
        <begin position="53"/>
        <end position="98"/>
    </location>
</feature>
<dbReference type="Proteomes" id="UP001341820">
    <property type="component" value="Unassembled WGS sequence"/>
</dbReference>
<proteinExistence type="predicted"/>
<comment type="caution">
    <text evidence="3">The sequence shown here is derived from an EMBL/GenBank/DDBJ whole genome shotgun (WGS) entry which is preliminary data.</text>
</comment>
<feature type="transmembrane region" description="Helical" evidence="2">
    <location>
        <begin position="6"/>
        <end position="24"/>
    </location>
</feature>
<evidence type="ECO:0008006" key="5">
    <source>
        <dbReference type="Google" id="ProtNLM"/>
    </source>
</evidence>
<dbReference type="EMBL" id="JAROAS010000006">
    <property type="protein sequence ID" value="MED4127470.1"/>
    <property type="molecule type" value="Genomic_DNA"/>
</dbReference>
<evidence type="ECO:0000313" key="3">
    <source>
        <dbReference type="EMBL" id="MED4127470.1"/>
    </source>
</evidence>
<gene>
    <name evidence="3" type="ORF">P5F74_04885</name>
</gene>
<accession>A0ABU6NJR0</accession>
<dbReference type="RefSeq" id="WP_328236675.1">
    <property type="nucleotide sequence ID" value="NZ_JAROAS010000006.1"/>
</dbReference>